<gene>
    <name evidence="1" type="ORF">IE877_14135</name>
</gene>
<keyword evidence="2" id="KW-1185">Reference proteome</keyword>
<reference evidence="1 2" key="1">
    <citation type="submission" date="2020-09" db="EMBL/GenBank/DDBJ databases">
        <title>Methylomonas albis sp. nov. and Methylomonas fluvii sp. nov.: Two cold-adapted methanotrophs from the River Elbe and an amended description of Methylovulum psychrotolerans strain Eb1.</title>
        <authorList>
            <person name="Bussmann I.K."/>
            <person name="Klings K.-W."/>
            <person name="Warnstedt J."/>
            <person name="Hoppert M."/>
            <person name="Saborowski A."/>
            <person name="Horn F."/>
            <person name="Liebner S."/>
        </authorList>
    </citation>
    <scope>NUCLEOTIDE SEQUENCE [LARGE SCALE GENOMIC DNA]</scope>
    <source>
        <strain evidence="1 2">EbA</strain>
    </source>
</reference>
<proteinExistence type="predicted"/>
<evidence type="ECO:0008006" key="3">
    <source>
        <dbReference type="Google" id="ProtNLM"/>
    </source>
</evidence>
<evidence type="ECO:0000313" key="1">
    <source>
        <dbReference type="EMBL" id="MBD9357002.1"/>
    </source>
</evidence>
<accession>A0ABR9D1N8</accession>
<protein>
    <recommendedName>
        <fullName evidence="3">Transposase</fullName>
    </recommendedName>
</protein>
<dbReference type="Proteomes" id="UP000652176">
    <property type="component" value="Unassembled WGS sequence"/>
</dbReference>
<comment type="caution">
    <text evidence="1">The sequence shown here is derived from an EMBL/GenBank/DDBJ whole genome shotgun (WGS) entry which is preliminary data.</text>
</comment>
<name>A0ABR9D1N8_9GAMM</name>
<evidence type="ECO:0000313" key="2">
    <source>
        <dbReference type="Proteomes" id="UP000652176"/>
    </source>
</evidence>
<organism evidence="1 2">
    <name type="scientific">Methylomonas albis</name>
    <dbReference type="NCBI Taxonomy" id="1854563"/>
    <lineage>
        <taxon>Bacteria</taxon>
        <taxon>Pseudomonadati</taxon>
        <taxon>Pseudomonadota</taxon>
        <taxon>Gammaproteobacteria</taxon>
        <taxon>Methylococcales</taxon>
        <taxon>Methylococcaceae</taxon>
        <taxon>Methylomonas</taxon>
    </lineage>
</organism>
<sequence>MSKKGDCYDNTAMESGNHSLKVDAIHGERLTTRQVAKQHALKILETERKRSEDF</sequence>
<dbReference type="EMBL" id="JACXSS010000001">
    <property type="protein sequence ID" value="MBD9357002.1"/>
    <property type="molecule type" value="Genomic_DNA"/>
</dbReference>